<feature type="region of interest" description="Disordered" evidence="1">
    <location>
        <begin position="335"/>
        <end position="411"/>
    </location>
</feature>
<feature type="compositionally biased region" description="Pro residues" evidence="1">
    <location>
        <begin position="10"/>
        <end position="23"/>
    </location>
</feature>
<dbReference type="PANTHER" id="PTHR38004:SF1">
    <property type="entry name" value="PROLINE-RICH PROTEIN 33"/>
    <property type="match status" value="1"/>
</dbReference>
<gene>
    <name evidence="2" type="ORF">PECUL_23A035586</name>
</gene>
<dbReference type="EMBL" id="OW240923">
    <property type="protein sequence ID" value="CAH2326315.1"/>
    <property type="molecule type" value="Genomic_DNA"/>
</dbReference>
<evidence type="ECO:0000256" key="1">
    <source>
        <dbReference type="SAM" id="MobiDB-lite"/>
    </source>
</evidence>
<dbReference type="Pfam" id="PF15485">
    <property type="entry name" value="DUF4643"/>
    <property type="match status" value="1"/>
</dbReference>
<protein>
    <submittedName>
        <fullName evidence="2">Uncharacterized protein</fullName>
    </submittedName>
</protein>
<organism evidence="2 3">
    <name type="scientific">Pelobates cultripes</name>
    <name type="common">Western spadefoot toad</name>
    <dbReference type="NCBI Taxonomy" id="61616"/>
    <lineage>
        <taxon>Eukaryota</taxon>
        <taxon>Metazoa</taxon>
        <taxon>Chordata</taxon>
        <taxon>Craniata</taxon>
        <taxon>Vertebrata</taxon>
        <taxon>Euteleostomi</taxon>
        <taxon>Amphibia</taxon>
        <taxon>Batrachia</taxon>
        <taxon>Anura</taxon>
        <taxon>Pelobatoidea</taxon>
        <taxon>Pelobatidae</taxon>
        <taxon>Pelobates</taxon>
    </lineage>
</organism>
<accession>A0AAD1TGC3</accession>
<keyword evidence="3" id="KW-1185">Reference proteome</keyword>
<feature type="region of interest" description="Disordered" evidence="1">
    <location>
        <begin position="1"/>
        <end position="75"/>
    </location>
</feature>
<evidence type="ECO:0000313" key="3">
    <source>
        <dbReference type="Proteomes" id="UP001295444"/>
    </source>
</evidence>
<dbReference type="Proteomes" id="UP001295444">
    <property type="component" value="Chromosome 12"/>
</dbReference>
<dbReference type="AlphaFoldDB" id="A0AAD1TGC3"/>
<feature type="compositionally biased region" description="Polar residues" evidence="1">
    <location>
        <begin position="366"/>
        <end position="377"/>
    </location>
</feature>
<name>A0AAD1TGC3_PELCU</name>
<dbReference type="InterPro" id="IPR028004">
    <property type="entry name" value="DUF4643"/>
</dbReference>
<proteinExistence type="predicted"/>
<feature type="region of interest" description="Disordered" evidence="1">
    <location>
        <begin position="117"/>
        <end position="139"/>
    </location>
</feature>
<dbReference type="PANTHER" id="PTHR38004">
    <property type="entry name" value="PROLINE-RICH PROTEIN 33"/>
    <property type="match status" value="1"/>
</dbReference>
<sequence length="559" mass="61226">MLLTVTPLEDPGPPSPSPPPTAPKPAKDNARLQRLLRKAAKRSGVQQQPTQPPKSFRSTLSPVSEGDLESLEPATPKKHVPLSLILPPRFQIKTVTHRVPSPYPKHRNFTFTVSEQQSISQYLSSPTPRDTPSPRPTRAITPTVNLVINTLNATPQQVSGDDPNPPSNESSTFKSTHSDKAATTNPLVSNDMVTCNGNFFEGANTKAGQLTLNTEDNSKKSQSDTFFTNTEIGYCTLKLGDTNSDKTVSNLRTSTEVVVVPRKSFQVEQESDTNKASACYSPASVKTKQFAVSPVMETTEKNACLSTPSRGTDIPDIIISSDSGNCNVLTEMQLTENHKTPNVTDLPKESGPAPSKYAPKSHKTQITHPLTSSSPTGNLAGIKPLSEKPSTTEEMNLLKNPDRAKPLRKKPGRGWARLMKHLVVEPDEPKFPESQRTDVKEETSGDDIVMATDVQQPSRSSRANKMWDALLYHMATTPKGQEKTGPGSEAPPPLPFLRSRLPLLLHRPRFDARKLKEAASRPLRRVTAFFHRKTGEKPATSFNRTASGWSIRGEDAENS</sequence>
<feature type="region of interest" description="Disordered" evidence="1">
    <location>
        <begin position="531"/>
        <end position="559"/>
    </location>
</feature>
<reference evidence="2" key="1">
    <citation type="submission" date="2022-03" db="EMBL/GenBank/DDBJ databases">
        <authorList>
            <person name="Alioto T."/>
            <person name="Alioto T."/>
            <person name="Gomez Garrido J."/>
        </authorList>
    </citation>
    <scope>NUCLEOTIDE SEQUENCE</scope>
</reference>
<feature type="region of interest" description="Disordered" evidence="1">
    <location>
        <begin position="154"/>
        <end position="188"/>
    </location>
</feature>
<evidence type="ECO:0000313" key="2">
    <source>
        <dbReference type="EMBL" id="CAH2326315.1"/>
    </source>
</evidence>
<feature type="compositionally biased region" description="Polar residues" evidence="1">
    <location>
        <begin position="167"/>
        <end position="188"/>
    </location>
</feature>